<dbReference type="AlphaFoldDB" id="A0A917PHR1"/>
<reference evidence="2" key="2">
    <citation type="submission" date="2020-09" db="EMBL/GenBank/DDBJ databases">
        <authorList>
            <person name="Sun Q."/>
            <person name="Ohkuma M."/>
        </authorList>
    </citation>
    <scope>NUCLEOTIDE SEQUENCE</scope>
    <source>
        <strain evidence="2">JCM 14371</strain>
    </source>
</reference>
<dbReference type="PROSITE" id="PS50531">
    <property type="entry name" value="HTH_IS21"/>
    <property type="match status" value="1"/>
</dbReference>
<dbReference type="InterPro" id="IPR002560">
    <property type="entry name" value="Transposase_DDE"/>
</dbReference>
<accession>A0A917PHR1</accession>
<dbReference type="RefSeq" id="WP_188963478.1">
    <property type="nucleotide sequence ID" value="NZ_BMOE01000007.1"/>
</dbReference>
<dbReference type="NCBIfam" id="NF033550">
    <property type="entry name" value="transpos_ISL3"/>
    <property type="match status" value="1"/>
</dbReference>
<evidence type="ECO:0000313" key="2">
    <source>
        <dbReference type="EMBL" id="GGJ78979.1"/>
    </source>
</evidence>
<dbReference type="PANTHER" id="PTHR33498">
    <property type="entry name" value="TRANSPOSASE FOR INSERTION SEQUENCE ELEMENT IS1557"/>
    <property type="match status" value="1"/>
</dbReference>
<dbReference type="Pfam" id="PF01610">
    <property type="entry name" value="DDE_Tnp_ISL3"/>
    <property type="match status" value="2"/>
</dbReference>
<feature type="domain" description="HTH IS21-type" evidence="1">
    <location>
        <begin position="297"/>
        <end position="358"/>
    </location>
</feature>
<protein>
    <submittedName>
        <fullName evidence="2">Transposase</fullName>
    </submittedName>
</protein>
<keyword evidence="3" id="KW-1185">Reference proteome</keyword>
<evidence type="ECO:0000313" key="3">
    <source>
        <dbReference type="Proteomes" id="UP000635726"/>
    </source>
</evidence>
<proteinExistence type="predicted"/>
<reference evidence="2" key="1">
    <citation type="journal article" date="2014" name="Int. J. Syst. Evol. Microbiol.">
        <title>Complete genome sequence of Corynebacterium casei LMG S-19264T (=DSM 44701T), isolated from a smear-ripened cheese.</title>
        <authorList>
            <consortium name="US DOE Joint Genome Institute (JGI-PGF)"/>
            <person name="Walter F."/>
            <person name="Albersmeier A."/>
            <person name="Kalinowski J."/>
            <person name="Ruckert C."/>
        </authorList>
    </citation>
    <scope>NUCLEOTIDE SEQUENCE</scope>
    <source>
        <strain evidence="2">JCM 14371</strain>
    </source>
</reference>
<comment type="caution">
    <text evidence="2">The sequence shown here is derived from an EMBL/GenBank/DDBJ whole genome shotgun (WGS) entry which is preliminary data.</text>
</comment>
<dbReference type="EMBL" id="BMOE01000007">
    <property type="protein sequence ID" value="GGJ78979.1"/>
    <property type="molecule type" value="Genomic_DNA"/>
</dbReference>
<dbReference type="InterPro" id="IPR047951">
    <property type="entry name" value="Transpos_ISL3"/>
</dbReference>
<dbReference type="Proteomes" id="UP000635726">
    <property type="component" value="Unassembled WGS sequence"/>
</dbReference>
<dbReference type="PANTHER" id="PTHR33498:SF1">
    <property type="entry name" value="TRANSPOSASE FOR INSERTION SEQUENCE ELEMENT IS1557"/>
    <property type="match status" value="1"/>
</dbReference>
<dbReference type="Pfam" id="PF14690">
    <property type="entry name" value="Zn_ribbon_ISL3"/>
    <property type="match status" value="1"/>
</dbReference>
<gene>
    <name evidence="2" type="primary">tnpA</name>
    <name evidence="2" type="ORF">GCM10008939_23540</name>
</gene>
<dbReference type="Gene3D" id="1.10.10.60">
    <property type="entry name" value="Homeodomain-like"/>
    <property type="match status" value="1"/>
</dbReference>
<sequence>MALDPEQVFGICGLKLDAAVFDEARQCWVIELRSVAADPTCPRCGQPAARRHSAYWRTLADVPCAGHQTLWRLVVRRQFCQNVACPQRIFAERFGALTLPFARTTTRLTDVFRSLALSAGGRGGARLASTLAMPVDRKKLLRIVRQTPPPAATSVRVLGIDDWAYRKGLTYGTILVDLEAQQIVDLLPDRSAESVAEWLRQHPGVQIITRDRASVYADGARQGAPNAVQVADRWHLLKNLKDAVQATLLPWQAELRQHLGGAAAPPADIEAGTPPHTIADAPEQIAPCLPIPVHTQLQFDRIQELRQAGSTLHAIAADVGRSRNTVRKYVALDTCPAPQRRTRPSRLEPFKAYLLERFGDGCENARMLWEEVQLQGYAGGATMVRSFLAPLRGQKTPQDDRLPPKPPLPSIRTLSCLLIKVPELRNVEEQRWVERLTALRSEAHTVVTLTQQFAAMVRRGEAQVLGTWLQAATASGIAALKSFAKGVWNDLAAVREGIVQSWSNGPVEGHVNKLKTVKRQMYGRAKLDLLRARLLAGAT</sequence>
<evidence type="ECO:0000259" key="1">
    <source>
        <dbReference type="PROSITE" id="PS50531"/>
    </source>
</evidence>
<dbReference type="InterPro" id="IPR017894">
    <property type="entry name" value="HTH_IS21_transposase_type"/>
</dbReference>
<organism evidence="2 3">
    <name type="scientific">Deinococcus aquiradiocola</name>
    <dbReference type="NCBI Taxonomy" id="393059"/>
    <lineage>
        <taxon>Bacteria</taxon>
        <taxon>Thermotogati</taxon>
        <taxon>Deinococcota</taxon>
        <taxon>Deinococci</taxon>
        <taxon>Deinococcales</taxon>
        <taxon>Deinococcaceae</taxon>
        <taxon>Deinococcus</taxon>
    </lineage>
</organism>
<name>A0A917PHR1_9DEIO</name>
<dbReference type="InterPro" id="IPR029261">
    <property type="entry name" value="Transposase_Znf"/>
</dbReference>